<feature type="compositionally biased region" description="Basic and acidic residues" evidence="1">
    <location>
        <begin position="98"/>
        <end position="107"/>
    </location>
</feature>
<dbReference type="STRING" id="5454.A0A163ABR8"/>
<sequence length="558" mass="61451">MEYINSSVRKLATLFSSPPPATVLGKRKAARGEDVEGAIFQSHGGCTASNSPAGTSSKRRQADLLHSHSATGEDDFRHTRKPSALTTRAEVATQNAERAIRKAREPMGKATEPAAQSDEQEIQDELEESDRKRRPAHKKKWQVAVHGEGLPSLPRDLGPAPSTPTSNSSPWHGLTAKEKWSTKPNRRAREFLEEHGHDAAAMLQDLQEPAYVCRDTEIRDGLRKMTNEMEGFAKEHFSFTVNDHSLLRPALERMERETVKIIGSVASDGPAGASGWEDLFLAPDKRQALVCAIMGNVLIEQVFQHMFFGGTEAQIQQVAAIQYEHRHEDGFDRNALHAAKIRAFLTPTSTKGEAPITPSLHLPTNFTAHTAHISAALHTHLLPLLALTRTQTNLLPALHTLVTTAALLSLHMHLDPHTAYHFAPVFKDQPFSSTEMTCPSAAEQARRGTRPDEDHRPLPGDEALVQIALLPGVVAYRRGGWETTESTTTAPEHNDNHIGVRARRLTGAWVYGRWGRRRAWVDGKPAEDEAVHGGRWEGDFVEFSPGVLGVGDPALREG</sequence>
<feature type="compositionally biased region" description="Basic and acidic residues" evidence="1">
    <location>
        <begin position="175"/>
        <end position="184"/>
    </location>
</feature>
<dbReference type="EMBL" id="JYNV01000257">
    <property type="protein sequence ID" value="KZM21102.1"/>
    <property type="molecule type" value="Genomic_DNA"/>
</dbReference>
<feature type="compositionally biased region" description="Polar residues" evidence="1">
    <location>
        <begin position="47"/>
        <end position="56"/>
    </location>
</feature>
<feature type="compositionally biased region" description="Acidic residues" evidence="1">
    <location>
        <begin position="118"/>
        <end position="128"/>
    </location>
</feature>
<feature type="region of interest" description="Disordered" evidence="1">
    <location>
        <begin position="434"/>
        <end position="457"/>
    </location>
</feature>
<keyword evidence="3" id="KW-1185">Reference proteome</keyword>
<feature type="compositionally biased region" description="Basic residues" evidence="1">
    <location>
        <begin position="132"/>
        <end position="141"/>
    </location>
</feature>
<name>A0A163ABR8_DIDRA</name>
<reference evidence="2 3" key="1">
    <citation type="journal article" date="2016" name="Sci. Rep.">
        <title>Draft genome sequencing and secretome analysis of fungal phytopathogen Ascochyta rabiei provides insight into the necrotrophic effector repertoire.</title>
        <authorList>
            <person name="Verma S."/>
            <person name="Gazara R.K."/>
            <person name="Nizam S."/>
            <person name="Parween S."/>
            <person name="Chattopadhyay D."/>
            <person name="Verma P.K."/>
        </authorList>
    </citation>
    <scope>NUCLEOTIDE SEQUENCE [LARGE SCALE GENOMIC DNA]</scope>
    <source>
        <strain evidence="2 3">ArDII</strain>
    </source>
</reference>
<feature type="compositionally biased region" description="Low complexity" evidence="1">
    <location>
        <begin position="159"/>
        <end position="170"/>
    </location>
</feature>
<evidence type="ECO:0000256" key="1">
    <source>
        <dbReference type="SAM" id="MobiDB-lite"/>
    </source>
</evidence>
<comment type="caution">
    <text evidence="2">The sequence shown here is derived from an EMBL/GenBank/DDBJ whole genome shotgun (WGS) entry which is preliminary data.</text>
</comment>
<feature type="region of interest" description="Disordered" evidence="1">
    <location>
        <begin position="35"/>
        <end position="184"/>
    </location>
</feature>
<proteinExistence type="predicted"/>
<dbReference type="AlphaFoldDB" id="A0A163ABR8"/>
<accession>A0A163ABR8</accession>
<organism evidence="2 3">
    <name type="scientific">Didymella rabiei</name>
    <name type="common">Chickpea ascochyta blight fungus</name>
    <name type="synonym">Mycosphaerella rabiei</name>
    <dbReference type="NCBI Taxonomy" id="5454"/>
    <lineage>
        <taxon>Eukaryota</taxon>
        <taxon>Fungi</taxon>
        <taxon>Dikarya</taxon>
        <taxon>Ascomycota</taxon>
        <taxon>Pezizomycotina</taxon>
        <taxon>Dothideomycetes</taxon>
        <taxon>Pleosporomycetidae</taxon>
        <taxon>Pleosporales</taxon>
        <taxon>Pleosporineae</taxon>
        <taxon>Didymellaceae</taxon>
        <taxon>Ascochyta</taxon>
    </lineage>
</organism>
<feature type="compositionally biased region" description="Basic and acidic residues" evidence="1">
    <location>
        <begin position="444"/>
        <end position="457"/>
    </location>
</feature>
<evidence type="ECO:0000313" key="3">
    <source>
        <dbReference type="Proteomes" id="UP000076837"/>
    </source>
</evidence>
<evidence type="ECO:0000313" key="2">
    <source>
        <dbReference type="EMBL" id="KZM21102.1"/>
    </source>
</evidence>
<gene>
    <name evidence="2" type="ORF">ST47_g7767</name>
</gene>
<protein>
    <submittedName>
        <fullName evidence="2">Uncharacterized protein</fullName>
    </submittedName>
</protein>
<dbReference type="Proteomes" id="UP000076837">
    <property type="component" value="Unassembled WGS sequence"/>
</dbReference>